<accession>A0A2R6QV68</accession>
<dbReference type="InterPro" id="IPR011598">
    <property type="entry name" value="bHLH_dom"/>
</dbReference>
<dbReference type="Gramene" id="PSS15644">
    <property type="protein sequence ID" value="PSS15644"/>
    <property type="gene ID" value="CEY00_Acc13136"/>
</dbReference>
<dbReference type="Gene3D" id="4.10.280.10">
    <property type="entry name" value="Helix-loop-helix DNA-binding domain"/>
    <property type="match status" value="1"/>
</dbReference>
<dbReference type="GO" id="GO:0046983">
    <property type="term" value="F:protein dimerization activity"/>
    <property type="evidence" value="ECO:0007669"/>
    <property type="project" value="InterPro"/>
</dbReference>
<dbReference type="EMBL" id="NKQK01000012">
    <property type="protein sequence ID" value="PSS15644.1"/>
    <property type="molecule type" value="Genomic_DNA"/>
</dbReference>
<dbReference type="InParanoid" id="A0A2R6QV68"/>
<feature type="domain" description="BHLH" evidence="6">
    <location>
        <begin position="63"/>
        <end position="113"/>
    </location>
</feature>
<dbReference type="GO" id="GO:0003700">
    <property type="term" value="F:DNA-binding transcription factor activity"/>
    <property type="evidence" value="ECO:0007669"/>
    <property type="project" value="TreeGrafter"/>
</dbReference>
<evidence type="ECO:0000313" key="8">
    <source>
        <dbReference type="Proteomes" id="UP000241394"/>
    </source>
</evidence>
<comment type="subcellular location">
    <subcellularLocation>
        <location evidence="1">Nucleus</location>
    </subcellularLocation>
</comment>
<dbReference type="STRING" id="1590841.A0A2R6QV68"/>
<protein>
    <submittedName>
        <fullName evidence="7">Transcription factor bHLH48 like</fullName>
    </submittedName>
</protein>
<organism evidence="7 8">
    <name type="scientific">Actinidia chinensis var. chinensis</name>
    <name type="common">Chinese soft-hair kiwi</name>
    <dbReference type="NCBI Taxonomy" id="1590841"/>
    <lineage>
        <taxon>Eukaryota</taxon>
        <taxon>Viridiplantae</taxon>
        <taxon>Streptophyta</taxon>
        <taxon>Embryophyta</taxon>
        <taxon>Tracheophyta</taxon>
        <taxon>Spermatophyta</taxon>
        <taxon>Magnoliopsida</taxon>
        <taxon>eudicotyledons</taxon>
        <taxon>Gunneridae</taxon>
        <taxon>Pentapetalae</taxon>
        <taxon>asterids</taxon>
        <taxon>Ericales</taxon>
        <taxon>Actinidiaceae</taxon>
        <taxon>Actinidia</taxon>
    </lineage>
</organism>
<keyword evidence="8" id="KW-1185">Reference proteome</keyword>
<sequence length="223" mass="25425">MNQSIWSQTLIVRLIRTIIRNQQSEKSENIREKGRRKRAKTSQMSPEDGEKLPYVHVRARRGQATDSHSLAERARREKINARMKLLQDLVPGCDKISGTALVLDEIISHVQSLQRQVELLSMRLAAVNPRIDFNLDSLLAAECGSSMDSNFSSMVMPLMCPEGQVNGNRQQYHQQLWYFDGLHQPVWGREDNPSFISAYNSLFSYDSSTNSASLLSNQLKMEL</sequence>
<evidence type="ECO:0000256" key="3">
    <source>
        <dbReference type="ARBA" id="ARBA00023163"/>
    </source>
</evidence>
<evidence type="ECO:0000256" key="1">
    <source>
        <dbReference type="ARBA" id="ARBA00004123"/>
    </source>
</evidence>
<evidence type="ECO:0000256" key="2">
    <source>
        <dbReference type="ARBA" id="ARBA00023015"/>
    </source>
</evidence>
<keyword evidence="3" id="KW-0804">Transcription</keyword>
<dbReference type="FunFam" id="4.10.280.10:FF:000042">
    <property type="entry name" value="transcription factor bHLH48-like isoform X1"/>
    <property type="match status" value="1"/>
</dbReference>
<evidence type="ECO:0000256" key="4">
    <source>
        <dbReference type="ARBA" id="ARBA00023242"/>
    </source>
</evidence>
<dbReference type="AlphaFoldDB" id="A0A2R6QV68"/>
<name>A0A2R6QV68_ACTCC</name>
<gene>
    <name evidence="7" type="ORF">CEY00_Acc13136</name>
</gene>
<dbReference type="PROSITE" id="PS50888">
    <property type="entry name" value="BHLH"/>
    <property type="match status" value="1"/>
</dbReference>
<comment type="caution">
    <text evidence="7">The sequence shown here is derived from an EMBL/GenBank/DDBJ whole genome shotgun (WGS) entry which is preliminary data.</text>
</comment>
<dbReference type="PANTHER" id="PTHR12565:SF112">
    <property type="entry name" value="TRANSCRIPTION FACTOR BHLH48-RELATED"/>
    <property type="match status" value="1"/>
</dbReference>
<dbReference type="CDD" id="cd18919">
    <property type="entry name" value="bHLH_AtBPE_like"/>
    <property type="match status" value="1"/>
</dbReference>
<dbReference type="PANTHER" id="PTHR12565">
    <property type="entry name" value="STEROL REGULATORY ELEMENT-BINDING PROTEIN"/>
    <property type="match status" value="1"/>
</dbReference>
<dbReference type="Proteomes" id="UP000241394">
    <property type="component" value="Chromosome LG12"/>
</dbReference>
<dbReference type="SMART" id="SM00353">
    <property type="entry name" value="HLH"/>
    <property type="match status" value="1"/>
</dbReference>
<dbReference type="OrthoDB" id="690068at2759"/>
<proteinExistence type="predicted"/>
<dbReference type="SUPFAM" id="SSF47459">
    <property type="entry name" value="HLH, helix-loop-helix DNA-binding domain"/>
    <property type="match status" value="1"/>
</dbReference>
<keyword evidence="2" id="KW-0805">Transcription regulation</keyword>
<dbReference type="GO" id="GO:0005634">
    <property type="term" value="C:nucleus"/>
    <property type="evidence" value="ECO:0007669"/>
    <property type="project" value="UniProtKB-SubCell"/>
</dbReference>
<dbReference type="Pfam" id="PF00010">
    <property type="entry name" value="HLH"/>
    <property type="match status" value="1"/>
</dbReference>
<feature type="region of interest" description="Disordered" evidence="5">
    <location>
        <begin position="24"/>
        <end position="51"/>
    </location>
</feature>
<dbReference type="OMA" id="NENRQHY"/>
<evidence type="ECO:0000256" key="5">
    <source>
        <dbReference type="SAM" id="MobiDB-lite"/>
    </source>
</evidence>
<reference evidence="7 8" key="1">
    <citation type="submission" date="2017-07" db="EMBL/GenBank/DDBJ databases">
        <title>An improved, manually edited Actinidia chinensis var. chinensis (kiwifruit) genome highlights the challenges associated with draft genomes and gene prediction in plants.</title>
        <authorList>
            <person name="Pilkington S."/>
            <person name="Crowhurst R."/>
            <person name="Hilario E."/>
            <person name="Nardozza S."/>
            <person name="Fraser L."/>
            <person name="Peng Y."/>
            <person name="Gunaseelan K."/>
            <person name="Simpson R."/>
            <person name="Tahir J."/>
            <person name="Deroles S."/>
            <person name="Templeton K."/>
            <person name="Luo Z."/>
            <person name="Davy M."/>
            <person name="Cheng C."/>
            <person name="Mcneilage M."/>
            <person name="Scaglione D."/>
            <person name="Liu Y."/>
            <person name="Zhang Q."/>
            <person name="Datson P."/>
            <person name="De Silva N."/>
            <person name="Gardiner S."/>
            <person name="Bassett H."/>
            <person name="Chagne D."/>
            <person name="Mccallum J."/>
            <person name="Dzierzon H."/>
            <person name="Deng C."/>
            <person name="Wang Y.-Y."/>
            <person name="Barron N."/>
            <person name="Manako K."/>
            <person name="Bowen J."/>
            <person name="Foster T."/>
            <person name="Erridge Z."/>
            <person name="Tiffin H."/>
            <person name="Waite C."/>
            <person name="Davies K."/>
            <person name="Grierson E."/>
            <person name="Laing W."/>
            <person name="Kirk R."/>
            <person name="Chen X."/>
            <person name="Wood M."/>
            <person name="Montefiori M."/>
            <person name="Brummell D."/>
            <person name="Schwinn K."/>
            <person name="Catanach A."/>
            <person name="Fullerton C."/>
            <person name="Li D."/>
            <person name="Meiyalaghan S."/>
            <person name="Nieuwenhuizen N."/>
            <person name="Read N."/>
            <person name="Prakash R."/>
            <person name="Hunter D."/>
            <person name="Zhang H."/>
            <person name="Mckenzie M."/>
            <person name="Knabel M."/>
            <person name="Harris A."/>
            <person name="Allan A."/>
            <person name="Chen A."/>
            <person name="Janssen B."/>
            <person name="Plunkett B."/>
            <person name="Dwamena C."/>
            <person name="Voogd C."/>
            <person name="Leif D."/>
            <person name="Lafferty D."/>
            <person name="Souleyre E."/>
            <person name="Varkonyi-Gasic E."/>
            <person name="Gambi F."/>
            <person name="Hanley J."/>
            <person name="Yao J.-L."/>
            <person name="Cheung J."/>
            <person name="David K."/>
            <person name="Warren B."/>
            <person name="Marsh K."/>
            <person name="Snowden K."/>
            <person name="Lin-Wang K."/>
            <person name="Brian L."/>
            <person name="Martinez-Sanchez M."/>
            <person name="Wang M."/>
            <person name="Ileperuma N."/>
            <person name="Macnee N."/>
            <person name="Campin R."/>
            <person name="Mcatee P."/>
            <person name="Drummond R."/>
            <person name="Espley R."/>
            <person name="Ireland H."/>
            <person name="Wu R."/>
            <person name="Atkinson R."/>
            <person name="Karunairetnam S."/>
            <person name="Bulley S."/>
            <person name="Chunkath S."/>
            <person name="Hanley Z."/>
            <person name="Storey R."/>
            <person name="Thrimawithana A."/>
            <person name="Thomson S."/>
            <person name="David C."/>
            <person name="Testolin R."/>
        </authorList>
    </citation>
    <scope>NUCLEOTIDE SEQUENCE [LARGE SCALE GENOMIC DNA]</scope>
    <source>
        <strain evidence="8">cv. Red5</strain>
        <tissue evidence="7">Young leaf</tissue>
    </source>
</reference>
<dbReference type="InterPro" id="IPR024097">
    <property type="entry name" value="bHLH_ZIP_TF"/>
</dbReference>
<dbReference type="InterPro" id="IPR036638">
    <property type="entry name" value="HLH_DNA-bd_sf"/>
</dbReference>
<keyword evidence="4" id="KW-0539">Nucleus</keyword>
<evidence type="ECO:0000313" key="7">
    <source>
        <dbReference type="EMBL" id="PSS15644.1"/>
    </source>
</evidence>
<evidence type="ECO:0000259" key="6">
    <source>
        <dbReference type="PROSITE" id="PS50888"/>
    </source>
</evidence>
<reference evidence="8" key="2">
    <citation type="journal article" date="2018" name="BMC Genomics">
        <title>A manually annotated Actinidia chinensis var. chinensis (kiwifruit) genome highlights the challenges associated with draft genomes and gene prediction in plants.</title>
        <authorList>
            <person name="Pilkington S.M."/>
            <person name="Crowhurst R."/>
            <person name="Hilario E."/>
            <person name="Nardozza S."/>
            <person name="Fraser L."/>
            <person name="Peng Y."/>
            <person name="Gunaseelan K."/>
            <person name="Simpson R."/>
            <person name="Tahir J."/>
            <person name="Deroles S.C."/>
            <person name="Templeton K."/>
            <person name="Luo Z."/>
            <person name="Davy M."/>
            <person name="Cheng C."/>
            <person name="McNeilage M."/>
            <person name="Scaglione D."/>
            <person name="Liu Y."/>
            <person name="Zhang Q."/>
            <person name="Datson P."/>
            <person name="De Silva N."/>
            <person name="Gardiner S.E."/>
            <person name="Bassett H."/>
            <person name="Chagne D."/>
            <person name="McCallum J."/>
            <person name="Dzierzon H."/>
            <person name="Deng C."/>
            <person name="Wang Y.Y."/>
            <person name="Barron L."/>
            <person name="Manako K."/>
            <person name="Bowen J."/>
            <person name="Foster T.M."/>
            <person name="Erridge Z.A."/>
            <person name="Tiffin H."/>
            <person name="Waite C.N."/>
            <person name="Davies K.M."/>
            <person name="Grierson E.P."/>
            <person name="Laing W.A."/>
            <person name="Kirk R."/>
            <person name="Chen X."/>
            <person name="Wood M."/>
            <person name="Montefiori M."/>
            <person name="Brummell D.A."/>
            <person name="Schwinn K.E."/>
            <person name="Catanach A."/>
            <person name="Fullerton C."/>
            <person name="Li D."/>
            <person name="Meiyalaghan S."/>
            <person name="Nieuwenhuizen N."/>
            <person name="Read N."/>
            <person name="Prakash R."/>
            <person name="Hunter D."/>
            <person name="Zhang H."/>
            <person name="McKenzie M."/>
            <person name="Knabel M."/>
            <person name="Harris A."/>
            <person name="Allan A.C."/>
            <person name="Gleave A."/>
            <person name="Chen A."/>
            <person name="Janssen B.J."/>
            <person name="Plunkett B."/>
            <person name="Ampomah-Dwamena C."/>
            <person name="Voogd C."/>
            <person name="Leif D."/>
            <person name="Lafferty D."/>
            <person name="Souleyre E.J.F."/>
            <person name="Varkonyi-Gasic E."/>
            <person name="Gambi F."/>
            <person name="Hanley J."/>
            <person name="Yao J.L."/>
            <person name="Cheung J."/>
            <person name="David K.M."/>
            <person name="Warren B."/>
            <person name="Marsh K."/>
            <person name="Snowden K.C."/>
            <person name="Lin-Wang K."/>
            <person name="Brian L."/>
            <person name="Martinez-Sanchez M."/>
            <person name="Wang M."/>
            <person name="Ileperuma N."/>
            <person name="Macnee N."/>
            <person name="Campin R."/>
            <person name="McAtee P."/>
            <person name="Drummond R.S.M."/>
            <person name="Espley R.V."/>
            <person name="Ireland H.S."/>
            <person name="Wu R."/>
            <person name="Atkinson R.G."/>
            <person name="Karunairetnam S."/>
            <person name="Bulley S."/>
            <person name="Chunkath S."/>
            <person name="Hanley Z."/>
            <person name="Storey R."/>
            <person name="Thrimawithana A.H."/>
            <person name="Thomson S."/>
            <person name="David C."/>
            <person name="Testolin R."/>
            <person name="Huang H."/>
            <person name="Hellens R.P."/>
            <person name="Schaffer R.J."/>
        </authorList>
    </citation>
    <scope>NUCLEOTIDE SEQUENCE [LARGE SCALE GENOMIC DNA]</scope>
    <source>
        <strain evidence="8">cv. Red5</strain>
    </source>
</reference>